<keyword evidence="1" id="KW-0812">Transmembrane</keyword>
<dbReference type="AlphaFoldDB" id="A0AAN9I9Q7"/>
<keyword evidence="1" id="KW-0472">Membrane</keyword>
<gene>
    <name evidence="2" type="ORF">RJT34_32662</name>
</gene>
<keyword evidence="3" id="KW-1185">Reference proteome</keyword>
<organism evidence="2 3">
    <name type="scientific">Clitoria ternatea</name>
    <name type="common">Butterfly pea</name>
    <dbReference type="NCBI Taxonomy" id="43366"/>
    <lineage>
        <taxon>Eukaryota</taxon>
        <taxon>Viridiplantae</taxon>
        <taxon>Streptophyta</taxon>
        <taxon>Embryophyta</taxon>
        <taxon>Tracheophyta</taxon>
        <taxon>Spermatophyta</taxon>
        <taxon>Magnoliopsida</taxon>
        <taxon>eudicotyledons</taxon>
        <taxon>Gunneridae</taxon>
        <taxon>Pentapetalae</taxon>
        <taxon>rosids</taxon>
        <taxon>fabids</taxon>
        <taxon>Fabales</taxon>
        <taxon>Fabaceae</taxon>
        <taxon>Papilionoideae</taxon>
        <taxon>50 kb inversion clade</taxon>
        <taxon>NPAAA clade</taxon>
        <taxon>indigoferoid/millettioid clade</taxon>
        <taxon>Phaseoleae</taxon>
        <taxon>Clitoria</taxon>
    </lineage>
</organism>
<keyword evidence="1" id="KW-1133">Transmembrane helix</keyword>
<reference evidence="2 3" key="1">
    <citation type="submission" date="2024-01" db="EMBL/GenBank/DDBJ databases">
        <title>The genomes of 5 underutilized Papilionoideae crops provide insights into root nodulation and disease resistance.</title>
        <authorList>
            <person name="Yuan L."/>
        </authorList>
    </citation>
    <scope>NUCLEOTIDE SEQUENCE [LARGE SCALE GENOMIC DNA]</scope>
    <source>
        <strain evidence="2">LY-2023</strain>
        <tissue evidence="2">Leaf</tissue>
    </source>
</reference>
<dbReference type="Proteomes" id="UP001359559">
    <property type="component" value="Unassembled WGS sequence"/>
</dbReference>
<name>A0AAN9I9Q7_CLITE</name>
<sequence length="121" mass="13397">MAEPSSIAQEEAVTSNSAWESSGSVGPFFAVISVLIVLAVLSCYLGSRWNRRPPTPLESIRGRGFFGWLKRMCRERVFVKDVHQVGGVGAKVMVCDHDEIHHNCMVKDPAEVAHQNPIHQV</sequence>
<comment type="caution">
    <text evidence="2">The sequence shown here is derived from an EMBL/GenBank/DDBJ whole genome shotgun (WGS) entry which is preliminary data.</text>
</comment>
<dbReference type="PANTHER" id="PTHR33429">
    <property type="entry name" value="OS02G0708000 PROTEIN-RELATED"/>
    <property type="match status" value="1"/>
</dbReference>
<protein>
    <submittedName>
        <fullName evidence="2">Uncharacterized protein</fullName>
    </submittedName>
</protein>
<evidence type="ECO:0000313" key="3">
    <source>
        <dbReference type="Proteomes" id="UP001359559"/>
    </source>
</evidence>
<proteinExistence type="predicted"/>
<dbReference type="EMBL" id="JAYKXN010000008">
    <property type="protein sequence ID" value="KAK7265046.1"/>
    <property type="molecule type" value="Genomic_DNA"/>
</dbReference>
<evidence type="ECO:0000313" key="2">
    <source>
        <dbReference type="EMBL" id="KAK7265046.1"/>
    </source>
</evidence>
<dbReference type="PANTHER" id="PTHR33429:SF23">
    <property type="entry name" value="OS02G0709350 PROTEIN"/>
    <property type="match status" value="1"/>
</dbReference>
<evidence type="ECO:0000256" key="1">
    <source>
        <dbReference type="SAM" id="Phobius"/>
    </source>
</evidence>
<accession>A0AAN9I9Q7</accession>
<feature type="transmembrane region" description="Helical" evidence="1">
    <location>
        <begin position="25"/>
        <end position="45"/>
    </location>
</feature>